<feature type="transmembrane region" description="Helical" evidence="7">
    <location>
        <begin position="123"/>
        <end position="142"/>
    </location>
</feature>
<evidence type="ECO:0000256" key="2">
    <source>
        <dbReference type="ARBA" id="ARBA00010992"/>
    </source>
</evidence>
<keyword evidence="4 7" id="KW-0812">Transmembrane</keyword>
<dbReference type="Gene3D" id="1.20.1250.20">
    <property type="entry name" value="MFS general substrate transporter like domains"/>
    <property type="match status" value="1"/>
</dbReference>
<dbReference type="InterPro" id="IPR020846">
    <property type="entry name" value="MFS_dom"/>
</dbReference>
<dbReference type="Pfam" id="PF00083">
    <property type="entry name" value="Sugar_tr"/>
    <property type="match status" value="1"/>
</dbReference>
<evidence type="ECO:0000256" key="4">
    <source>
        <dbReference type="ARBA" id="ARBA00022692"/>
    </source>
</evidence>
<organism evidence="9 10">
    <name type="scientific">Coptis chinensis</name>
    <dbReference type="NCBI Taxonomy" id="261450"/>
    <lineage>
        <taxon>Eukaryota</taxon>
        <taxon>Viridiplantae</taxon>
        <taxon>Streptophyta</taxon>
        <taxon>Embryophyta</taxon>
        <taxon>Tracheophyta</taxon>
        <taxon>Spermatophyta</taxon>
        <taxon>Magnoliopsida</taxon>
        <taxon>Ranunculales</taxon>
        <taxon>Ranunculaceae</taxon>
        <taxon>Coptidoideae</taxon>
        <taxon>Coptis</taxon>
    </lineage>
</organism>
<name>A0A835IJS5_9MAGN</name>
<sequence>MAPCQHRGKLNNIFRLMITIGICLANLVNYETNTIKGGWGWRLSLGLAVLPACAMIIGSFFVPDTPRSMIDRGKNDEAKETLRRIRGTVDVDAEYKDMVVESKFKDNDQSWKAIFSRKYKPQLVMALAIPFFQQFTGINVIMF</sequence>
<evidence type="ECO:0000256" key="7">
    <source>
        <dbReference type="SAM" id="Phobius"/>
    </source>
</evidence>
<dbReference type="PANTHER" id="PTHR23500:SF574">
    <property type="entry name" value="SUGAR TRANSPORT PROTEIN 1"/>
    <property type="match status" value="1"/>
</dbReference>
<dbReference type="PANTHER" id="PTHR23500">
    <property type="entry name" value="SOLUTE CARRIER FAMILY 2, FACILITATED GLUCOSE TRANSPORTER"/>
    <property type="match status" value="1"/>
</dbReference>
<dbReference type="GO" id="GO:0015144">
    <property type="term" value="F:carbohydrate transmembrane transporter activity"/>
    <property type="evidence" value="ECO:0007669"/>
    <property type="project" value="InterPro"/>
</dbReference>
<dbReference type="EMBL" id="JADFTS010000002">
    <property type="protein sequence ID" value="KAF9619071.1"/>
    <property type="molecule type" value="Genomic_DNA"/>
</dbReference>
<dbReference type="InterPro" id="IPR005828">
    <property type="entry name" value="MFS_sugar_transport-like"/>
</dbReference>
<comment type="similarity">
    <text evidence="2">Belongs to the major facilitator superfamily. Sugar transporter (TC 2.A.1.1) family.</text>
</comment>
<keyword evidence="10" id="KW-1185">Reference proteome</keyword>
<dbReference type="PROSITE" id="PS50850">
    <property type="entry name" value="MFS"/>
    <property type="match status" value="1"/>
</dbReference>
<accession>A0A835IJS5</accession>
<dbReference type="InterPro" id="IPR045262">
    <property type="entry name" value="STP/PLT_plant"/>
</dbReference>
<evidence type="ECO:0000256" key="5">
    <source>
        <dbReference type="ARBA" id="ARBA00022989"/>
    </source>
</evidence>
<keyword evidence="3" id="KW-0813">Transport</keyword>
<dbReference type="AlphaFoldDB" id="A0A835IJS5"/>
<evidence type="ECO:0000256" key="1">
    <source>
        <dbReference type="ARBA" id="ARBA00004141"/>
    </source>
</evidence>
<evidence type="ECO:0000313" key="10">
    <source>
        <dbReference type="Proteomes" id="UP000631114"/>
    </source>
</evidence>
<dbReference type="InterPro" id="IPR036259">
    <property type="entry name" value="MFS_trans_sf"/>
</dbReference>
<protein>
    <recommendedName>
        <fullName evidence="8">Major facilitator superfamily (MFS) profile domain-containing protein</fullName>
    </recommendedName>
</protein>
<keyword evidence="6 7" id="KW-0472">Membrane</keyword>
<dbReference type="Proteomes" id="UP000631114">
    <property type="component" value="Unassembled WGS sequence"/>
</dbReference>
<evidence type="ECO:0000256" key="6">
    <source>
        <dbReference type="ARBA" id="ARBA00023136"/>
    </source>
</evidence>
<feature type="domain" description="Major facilitator superfamily (MFS) profile" evidence="8">
    <location>
        <begin position="1"/>
        <end position="143"/>
    </location>
</feature>
<comment type="subcellular location">
    <subcellularLocation>
        <location evidence="1">Membrane</location>
        <topology evidence="1">Multi-pass membrane protein</topology>
    </subcellularLocation>
</comment>
<evidence type="ECO:0000259" key="8">
    <source>
        <dbReference type="PROSITE" id="PS50850"/>
    </source>
</evidence>
<comment type="caution">
    <text evidence="9">The sequence shown here is derived from an EMBL/GenBank/DDBJ whole genome shotgun (WGS) entry which is preliminary data.</text>
</comment>
<dbReference type="GO" id="GO:0016020">
    <property type="term" value="C:membrane"/>
    <property type="evidence" value="ECO:0007669"/>
    <property type="project" value="UniProtKB-SubCell"/>
</dbReference>
<evidence type="ECO:0000256" key="3">
    <source>
        <dbReference type="ARBA" id="ARBA00022448"/>
    </source>
</evidence>
<feature type="transmembrane region" description="Helical" evidence="7">
    <location>
        <begin position="12"/>
        <end position="29"/>
    </location>
</feature>
<dbReference type="SUPFAM" id="SSF103473">
    <property type="entry name" value="MFS general substrate transporter"/>
    <property type="match status" value="1"/>
</dbReference>
<feature type="transmembrane region" description="Helical" evidence="7">
    <location>
        <begin position="41"/>
        <end position="62"/>
    </location>
</feature>
<dbReference type="OrthoDB" id="5296287at2759"/>
<reference evidence="9 10" key="1">
    <citation type="submission" date="2020-10" db="EMBL/GenBank/DDBJ databases">
        <title>The Coptis chinensis genome and diversification of protoberbering-type alkaloids.</title>
        <authorList>
            <person name="Wang B."/>
            <person name="Shu S."/>
            <person name="Song C."/>
            <person name="Liu Y."/>
        </authorList>
    </citation>
    <scope>NUCLEOTIDE SEQUENCE [LARGE SCALE GENOMIC DNA]</scope>
    <source>
        <strain evidence="9">HL-2020</strain>
        <tissue evidence="9">Leaf</tissue>
    </source>
</reference>
<evidence type="ECO:0000313" key="9">
    <source>
        <dbReference type="EMBL" id="KAF9619071.1"/>
    </source>
</evidence>
<keyword evidence="5 7" id="KW-1133">Transmembrane helix</keyword>
<gene>
    <name evidence="9" type="ORF">IFM89_005085</name>
</gene>
<proteinExistence type="inferred from homology"/>